<keyword evidence="2" id="KW-1185">Reference proteome</keyword>
<reference evidence="1 2" key="1">
    <citation type="submission" date="2015-10" db="EMBL/GenBank/DDBJ databases">
        <title>Corynebacteirum lowii and Corynebacterium oculi species nova, derived from human clinical disease and and emended description of Corynebacterium mastiditis.</title>
        <authorList>
            <person name="Bernard K."/>
            <person name="Pacheco A.L."/>
            <person name="Mcdougall C."/>
            <person name="Burtx T."/>
            <person name="Weibe D."/>
            <person name="Tyler S."/>
            <person name="Olson A.B."/>
            <person name="Cnockaert M."/>
            <person name="Eguchi H."/>
            <person name="Kuwahara T."/>
            <person name="Nakayama-Imaohji H."/>
            <person name="Boudewijins M."/>
            <person name="Van Hoecke F."/>
            <person name="Bernier A.-M."/>
            <person name="Vandamme P."/>
        </authorList>
    </citation>
    <scope>NUCLEOTIDE SEQUENCE [LARGE SCALE GENOMIC DNA]</scope>
    <source>
        <strain evidence="1 2">NML 130210</strain>
    </source>
</reference>
<gene>
    <name evidence="1" type="ORF">Cocul_01596</name>
</gene>
<dbReference type="EMBL" id="LKST01000003">
    <property type="protein sequence ID" value="KQB83527.1"/>
    <property type="molecule type" value="Genomic_DNA"/>
</dbReference>
<accession>A0A0Q0YBU6</accession>
<dbReference type="STRING" id="1544416.Cocul_01596"/>
<name>A0A0Q0YBU6_9CORY</name>
<sequence length="232" mass="24988">MLVLMHPSLTDLLDQAPACSDSAHLRGFIAESQDLARNALHHGEAAVSVARWYSQVTTALLGSPALAQEPPVTPVGALAREEALPSTPLLWVSPHTPSAQAGFWEMGRDLSHVPSAPSLAQALRQRPPAMRTIDGLPDLDAPVNIQEHLLDPAAALRLCASLTEEESQALNQAWITGMELEAQRWRDRVPTTLTARELPALQRSAFGDAARSVSLVIRSVAARNNITIDTNV</sequence>
<proteinExistence type="predicted"/>
<organism evidence="1 2">
    <name type="scientific">Corynebacterium oculi</name>
    <dbReference type="NCBI Taxonomy" id="1544416"/>
    <lineage>
        <taxon>Bacteria</taxon>
        <taxon>Bacillati</taxon>
        <taxon>Actinomycetota</taxon>
        <taxon>Actinomycetes</taxon>
        <taxon>Mycobacteriales</taxon>
        <taxon>Corynebacteriaceae</taxon>
        <taxon>Corynebacterium</taxon>
    </lineage>
</organism>
<evidence type="ECO:0000313" key="1">
    <source>
        <dbReference type="EMBL" id="KQB83527.1"/>
    </source>
</evidence>
<dbReference type="AlphaFoldDB" id="A0A0Q0YBU6"/>
<dbReference type="PATRIC" id="fig|1544416.3.peg.1598"/>
<comment type="caution">
    <text evidence="1">The sequence shown here is derived from an EMBL/GenBank/DDBJ whole genome shotgun (WGS) entry which is preliminary data.</text>
</comment>
<dbReference type="Proteomes" id="UP000050517">
    <property type="component" value="Unassembled WGS sequence"/>
</dbReference>
<evidence type="ECO:0000313" key="2">
    <source>
        <dbReference type="Proteomes" id="UP000050517"/>
    </source>
</evidence>
<evidence type="ECO:0008006" key="3">
    <source>
        <dbReference type="Google" id="ProtNLM"/>
    </source>
</evidence>
<protein>
    <recommendedName>
        <fullName evidence="3">DUF294 domain-containing protein</fullName>
    </recommendedName>
</protein>